<dbReference type="InterPro" id="IPR050319">
    <property type="entry name" value="ABC_transp_ATP-bind"/>
</dbReference>
<dbReference type="InterPro" id="IPR003593">
    <property type="entry name" value="AAA+_ATPase"/>
</dbReference>
<dbReference type="OrthoDB" id="9802264at2"/>
<evidence type="ECO:0000313" key="8">
    <source>
        <dbReference type="EMBL" id="PTX46698.1"/>
    </source>
</evidence>
<dbReference type="NCBIfam" id="NF007739">
    <property type="entry name" value="PRK10419.1"/>
    <property type="match status" value="2"/>
</dbReference>
<keyword evidence="5 8" id="KW-0067">ATP-binding</keyword>
<protein>
    <submittedName>
        <fullName evidence="8">Peptide/nickel transport system ATP-binding protein</fullName>
    </submittedName>
</protein>
<organism evidence="8 9">
    <name type="scientific">Allosediminivita pacifica</name>
    <dbReference type="NCBI Taxonomy" id="1267769"/>
    <lineage>
        <taxon>Bacteria</taxon>
        <taxon>Pseudomonadati</taxon>
        <taxon>Pseudomonadota</taxon>
        <taxon>Alphaproteobacteria</taxon>
        <taxon>Rhodobacterales</taxon>
        <taxon>Paracoccaceae</taxon>
        <taxon>Allosediminivita</taxon>
    </lineage>
</organism>
<sequence>MTSSDTAHSSRGRGGQRPPHGSERASDPTTLLRARDLKVTIADHPVIHGISFDIAPGEILALTGESGSGKSMTALAVMGLLPDRANATGSLTIGDGENLLALPEKKLCTLRGREMGMIFQEPMTALNPVQTIGRQVSETIRIHTAVPAREAEIRAAEMLARVGLPPDRFPLSRYPHELSGGQRQRVGIAMAIALRPRLLIADEPTTALDVTTQAQILDLLKSLVAEEGMSLLMITHDLAVVSDMADRIAVMNKGEIVEEAPAAQLFREMRHPYTRTLFEASQHRADLPPEQPRTEPLLKVEGARRAYALPRTRPFTARPTFEALKGVDLTLHRGERLGLVGESGCGKSTLTRAILGLEPLQGGTITAFGQQVSPDMPAATRAGLQVVFQDPYGSFNPRHRVRRLIAEPLHLLSDPPQGRARDEAVAEALTAVGLSPDDADRHIHAFSGGQRQRIAIARALILRPEVILFDEAVSALDVRVRAQILDLIADLSRDYGLAWLFISHDLTVVRSITDRVLVMQEGRIVEEGPTAQILDAPTHAYTRKLVAAAPRLPEIGKIST</sequence>
<dbReference type="AlphaFoldDB" id="A0A2T6ASB3"/>
<proteinExistence type="inferred from homology"/>
<comment type="similarity">
    <text evidence="2">Belongs to the ABC transporter superfamily.</text>
</comment>
<dbReference type="InterPro" id="IPR017871">
    <property type="entry name" value="ABC_transporter-like_CS"/>
</dbReference>
<name>A0A2T6ASB3_9RHOB</name>
<keyword evidence="3" id="KW-0813">Transport</keyword>
<evidence type="ECO:0000256" key="5">
    <source>
        <dbReference type="ARBA" id="ARBA00022840"/>
    </source>
</evidence>
<dbReference type="SMART" id="SM00382">
    <property type="entry name" value="AAA"/>
    <property type="match status" value="2"/>
</dbReference>
<evidence type="ECO:0000256" key="4">
    <source>
        <dbReference type="ARBA" id="ARBA00022741"/>
    </source>
</evidence>
<evidence type="ECO:0000256" key="2">
    <source>
        <dbReference type="ARBA" id="ARBA00005417"/>
    </source>
</evidence>
<accession>A0A2T6ASB3</accession>
<dbReference type="InterPro" id="IPR003439">
    <property type="entry name" value="ABC_transporter-like_ATP-bd"/>
</dbReference>
<dbReference type="Pfam" id="PF00005">
    <property type="entry name" value="ABC_tran"/>
    <property type="match status" value="2"/>
</dbReference>
<dbReference type="GO" id="GO:0005524">
    <property type="term" value="F:ATP binding"/>
    <property type="evidence" value="ECO:0007669"/>
    <property type="project" value="UniProtKB-KW"/>
</dbReference>
<comment type="subcellular location">
    <subcellularLocation>
        <location evidence="1">Cell inner membrane</location>
        <topology evidence="1">Peripheral membrane protein</topology>
    </subcellularLocation>
</comment>
<reference evidence="8 9" key="1">
    <citation type="submission" date="2018-04" db="EMBL/GenBank/DDBJ databases">
        <title>Genomic Encyclopedia of Archaeal and Bacterial Type Strains, Phase II (KMG-II): from individual species to whole genera.</title>
        <authorList>
            <person name="Goeker M."/>
        </authorList>
    </citation>
    <scope>NUCLEOTIDE SEQUENCE [LARGE SCALE GENOMIC DNA]</scope>
    <source>
        <strain evidence="8 9">DSM 29329</strain>
    </source>
</reference>
<dbReference type="PANTHER" id="PTHR43776">
    <property type="entry name" value="TRANSPORT ATP-BINDING PROTEIN"/>
    <property type="match status" value="1"/>
</dbReference>
<dbReference type="CDD" id="cd03257">
    <property type="entry name" value="ABC_NikE_OppD_transporters"/>
    <property type="match status" value="2"/>
</dbReference>
<gene>
    <name evidence="8" type="ORF">C8N44_11565</name>
</gene>
<dbReference type="PANTHER" id="PTHR43776:SF7">
    <property type="entry name" value="D,D-DIPEPTIDE TRANSPORT ATP-BINDING PROTEIN DDPF-RELATED"/>
    <property type="match status" value="1"/>
</dbReference>
<dbReference type="SUPFAM" id="SSF52540">
    <property type="entry name" value="P-loop containing nucleoside triphosphate hydrolases"/>
    <property type="match status" value="2"/>
</dbReference>
<dbReference type="Gene3D" id="3.40.50.300">
    <property type="entry name" value="P-loop containing nucleotide triphosphate hydrolases"/>
    <property type="match status" value="2"/>
</dbReference>
<evidence type="ECO:0000256" key="1">
    <source>
        <dbReference type="ARBA" id="ARBA00004417"/>
    </source>
</evidence>
<dbReference type="GO" id="GO:0015833">
    <property type="term" value="P:peptide transport"/>
    <property type="evidence" value="ECO:0007669"/>
    <property type="project" value="InterPro"/>
</dbReference>
<evidence type="ECO:0000313" key="9">
    <source>
        <dbReference type="Proteomes" id="UP000244069"/>
    </source>
</evidence>
<dbReference type="EMBL" id="QBKN01000015">
    <property type="protein sequence ID" value="PTX46698.1"/>
    <property type="molecule type" value="Genomic_DNA"/>
</dbReference>
<dbReference type="NCBIfam" id="NF008453">
    <property type="entry name" value="PRK11308.1"/>
    <property type="match status" value="2"/>
</dbReference>
<dbReference type="GO" id="GO:0055085">
    <property type="term" value="P:transmembrane transport"/>
    <property type="evidence" value="ECO:0007669"/>
    <property type="project" value="UniProtKB-ARBA"/>
</dbReference>
<dbReference type="FunFam" id="3.40.50.300:FF:000016">
    <property type="entry name" value="Oligopeptide ABC transporter ATP-binding component"/>
    <property type="match status" value="1"/>
</dbReference>
<dbReference type="PROSITE" id="PS50893">
    <property type="entry name" value="ABC_TRANSPORTER_2"/>
    <property type="match status" value="2"/>
</dbReference>
<dbReference type="PROSITE" id="PS00211">
    <property type="entry name" value="ABC_TRANSPORTER_1"/>
    <property type="match status" value="2"/>
</dbReference>
<feature type="domain" description="ABC transporter" evidence="7">
    <location>
        <begin position="298"/>
        <end position="546"/>
    </location>
</feature>
<dbReference type="GO" id="GO:0005886">
    <property type="term" value="C:plasma membrane"/>
    <property type="evidence" value="ECO:0007669"/>
    <property type="project" value="UniProtKB-SubCell"/>
</dbReference>
<keyword evidence="9" id="KW-1185">Reference proteome</keyword>
<dbReference type="Pfam" id="PF08352">
    <property type="entry name" value="oligo_HPY"/>
    <property type="match status" value="2"/>
</dbReference>
<evidence type="ECO:0000256" key="6">
    <source>
        <dbReference type="SAM" id="MobiDB-lite"/>
    </source>
</evidence>
<dbReference type="GO" id="GO:0016887">
    <property type="term" value="F:ATP hydrolysis activity"/>
    <property type="evidence" value="ECO:0007669"/>
    <property type="project" value="InterPro"/>
</dbReference>
<dbReference type="InterPro" id="IPR013563">
    <property type="entry name" value="Oligopep_ABC_C"/>
</dbReference>
<evidence type="ECO:0000256" key="3">
    <source>
        <dbReference type="ARBA" id="ARBA00022448"/>
    </source>
</evidence>
<dbReference type="InterPro" id="IPR027417">
    <property type="entry name" value="P-loop_NTPase"/>
</dbReference>
<feature type="domain" description="ABC transporter" evidence="7">
    <location>
        <begin position="32"/>
        <end position="278"/>
    </location>
</feature>
<dbReference type="Proteomes" id="UP000244069">
    <property type="component" value="Unassembled WGS sequence"/>
</dbReference>
<evidence type="ECO:0000259" key="7">
    <source>
        <dbReference type="PROSITE" id="PS50893"/>
    </source>
</evidence>
<keyword evidence="4" id="KW-0547">Nucleotide-binding</keyword>
<feature type="region of interest" description="Disordered" evidence="6">
    <location>
        <begin position="1"/>
        <end position="29"/>
    </location>
</feature>
<comment type="caution">
    <text evidence="8">The sequence shown here is derived from an EMBL/GenBank/DDBJ whole genome shotgun (WGS) entry which is preliminary data.</text>
</comment>